<organism evidence="1 2">
    <name type="scientific">Mytilus coruscus</name>
    <name type="common">Sea mussel</name>
    <dbReference type="NCBI Taxonomy" id="42192"/>
    <lineage>
        <taxon>Eukaryota</taxon>
        <taxon>Metazoa</taxon>
        <taxon>Spiralia</taxon>
        <taxon>Lophotrochozoa</taxon>
        <taxon>Mollusca</taxon>
        <taxon>Bivalvia</taxon>
        <taxon>Autobranchia</taxon>
        <taxon>Pteriomorphia</taxon>
        <taxon>Mytilida</taxon>
        <taxon>Mytiloidea</taxon>
        <taxon>Mytilidae</taxon>
        <taxon>Mytilinae</taxon>
        <taxon>Mytilus</taxon>
    </lineage>
</organism>
<dbReference type="EMBL" id="CACVKT020009051">
    <property type="protein sequence ID" value="CAC5419718.1"/>
    <property type="molecule type" value="Genomic_DNA"/>
</dbReference>
<protein>
    <submittedName>
        <fullName evidence="1">Uncharacterized protein</fullName>
    </submittedName>
</protein>
<reference evidence="1 2" key="1">
    <citation type="submission" date="2020-06" db="EMBL/GenBank/DDBJ databases">
        <authorList>
            <person name="Li R."/>
            <person name="Bekaert M."/>
        </authorList>
    </citation>
    <scope>NUCLEOTIDE SEQUENCE [LARGE SCALE GENOMIC DNA]</scope>
    <source>
        <strain evidence="2">wild</strain>
    </source>
</reference>
<dbReference type="Proteomes" id="UP000507470">
    <property type="component" value="Unassembled WGS sequence"/>
</dbReference>
<sequence length="195" mass="22287">MQFQFNVEDFPPLINPVDKMGIQKSLNIKNFVDTKLAVTVNNPIAKTETYRKSKQILRPKAKNCTTVKLCPVSNIGSSLKYVPKTNMNNYSTVSEFYTVSTKNFFDLLSISETDKKENCYYDKMHELGEIPHEKTNIIPANHRLHNINNKRTSLYIQAFGKSLTFNTFNKTISISSLKSFVEKHTGIKKNNNILG</sequence>
<gene>
    <name evidence="1" type="ORF">MCOR_52025</name>
</gene>
<dbReference type="AlphaFoldDB" id="A0A6J8EH91"/>
<keyword evidence="2" id="KW-1185">Reference proteome</keyword>
<accession>A0A6J8EH91</accession>
<proteinExistence type="predicted"/>
<evidence type="ECO:0000313" key="2">
    <source>
        <dbReference type="Proteomes" id="UP000507470"/>
    </source>
</evidence>
<evidence type="ECO:0000313" key="1">
    <source>
        <dbReference type="EMBL" id="CAC5419718.1"/>
    </source>
</evidence>
<name>A0A6J8EH91_MYTCO</name>